<protein>
    <submittedName>
        <fullName evidence="1">Uncharacterized protein</fullName>
    </submittedName>
</protein>
<organism evidence="1 2">
    <name type="scientific">Dreissena polymorpha</name>
    <name type="common">Zebra mussel</name>
    <name type="synonym">Mytilus polymorpha</name>
    <dbReference type="NCBI Taxonomy" id="45954"/>
    <lineage>
        <taxon>Eukaryota</taxon>
        <taxon>Metazoa</taxon>
        <taxon>Spiralia</taxon>
        <taxon>Lophotrochozoa</taxon>
        <taxon>Mollusca</taxon>
        <taxon>Bivalvia</taxon>
        <taxon>Autobranchia</taxon>
        <taxon>Heteroconchia</taxon>
        <taxon>Euheterodonta</taxon>
        <taxon>Imparidentia</taxon>
        <taxon>Neoheterodontei</taxon>
        <taxon>Myida</taxon>
        <taxon>Dreissenoidea</taxon>
        <taxon>Dreissenidae</taxon>
        <taxon>Dreissena</taxon>
    </lineage>
</organism>
<dbReference type="AlphaFoldDB" id="A0A9D4BTD7"/>
<proteinExistence type="predicted"/>
<comment type="caution">
    <text evidence="1">The sequence shown here is derived from an EMBL/GenBank/DDBJ whole genome shotgun (WGS) entry which is preliminary data.</text>
</comment>
<dbReference type="EMBL" id="JAIWYP010000014">
    <property type="protein sequence ID" value="KAH3707854.1"/>
    <property type="molecule type" value="Genomic_DNA"/>
</dbReference>
<dbReference type="Proteomes" id="UP000828390">
    <property type="component" value="Unassembled WGS sequence"/>
</dbReference>
<reference evidence="1" key="1">
    <citation type="journal article" date="2019" name="bioRxiv">
        <title>The Genome of the Zebra Mussel, Dreissena polymorpha: A Resource for Invasive Species Research.</title>
        <authorList>
            <person name="McCartney M.A."/>
            <person name="Auch B."/>
            <person name="Kono T."/>
            <person name="Mallez S."/>
            <person name="Zhang Y."/>
            <person name="Obille A."/>
            <person name="Becker A."/>
            <person name="Abrahante J.E."/>
            <person name="Garbe J."/>
            <person name="Badalamenti J.P."/>
            <person name="Herman A."/>
            <person name="Mangelson H."/>
            <person name="Liachko I."/>
            <person name="Sullivan S."/>
            <person name="Sone E.D."/>
            <person name="Koren S."/>
            <person name="Silverstein K.A.T."/>
            <person name="Beckman K.B."/>
            <person name="Gohl D.M."/>
        </authorList>
    </citation>
    <scope>NUCLEOTIDE SEQUENCE</scope>
    <source>
        <strain evidence="1">Duluth1</strain>
        <tissue evidence="1">Whole animal</tissue>
    </source>
</reference>
<name>A0A9D4BTD7_DREPO</name>
<evidence type="ECO:0000313" key="2">
    <source>
        <dbReference type="Proteomes" id="UP000828390"/>
    </source>
</evidence>
<sequence length="62" mass="6594">MRDDNTDILLDSSTLRAAVISLSMGGDEHSFTFPPSVSSDVLDGDFPLACNEAQSCKVSRAC</sequence>
<reference evidence="1" key="2">
    <citation type="submission" date="2020-11" db="EMBL/GenBank/DDBJ databases">
        <authorList>
            <person name="McCartney M.A."/>
            <person name="Auch B."/>
            <person name="Kono T."/>
            <person name="Mallez S."/>
            <person name="Becker A."/>
            <person name="Gohl D.M."/>
            <person name="Silverstein K.A.T."/>
            <person name="Koren S."/>
            <person name="Bechman K.B."/>
            <person name="Herman A."/>
            <person name="Abrahante J.E."/>
            <person name="Garbe J."/>
        </authorList>
    </citation>
    <scope>NUCLEOTIDE SEQUENCE</scope>
    <source>
        <strain evidence="1">Duluth1</strain>
        <tissue evidence="1">Whole animal</tissue>
    </source>
</reference>
<gene>
    <name evidence="1" type="ORF">DPMN_067272</name>
</gene>
<evidence type="ECO:0000313" key="1">
    <source>
        <dbReference type="EMBL" id="KAH3707854.1"/>
    </source>
</evidence>
<accession>A0A9D4BTD7</accession>
<keyword evidence="2" id="KW-1185">Reference proteome</keyword>